<dbReference type="InterPro" id="IPR051532">
    <property type="entry name" value="Ester_Hydrolysis_Enzymes"/>
</dbReference>
<dbReference type="InterPro" id="IPR013830">
    <property type="entry name" value="SGNH_hydro"/>
</dbReference>
<dbReference type="PANTHER" id="PTHR30383:SF27">
    <property type="entry name" value="SPORE GERMINATION LIPASE LIPC"/>
    <property type="match status" value="1"/>
</dbReference>
<accession>A0A8J3ELG0</accession>
<feature type="domain" description="SGNH hydrolase-type esterase" evidence="2">
    <location>
        <begin position="64"/>
        <end position="256"/>
    </location>
</feature>
<organism evidence="3 4">
    <name type="scientific">Pullulanibacillus pueri</name>
    <dbReference type="NCBI Taxonomy" id="1437324"/>
    <lineage>
        <taxon>Bacteria</taxon>
        <taxon>Bacillati</taxon>
        <taxon>Bacillota</taxon>
        <taxon>Bacilli</taxon>
        <taxon>Bacillales</taxon>
        <taxon>Sporolactobacillaceae</taxon>
        <taxon>Pullulanibacillus</taxon>
    </lineage>
</organism>
<dbReference type="Proteomes" id="UP000656813">
    <property type="component" value="Unassembled WGS sequence"/>
</dbReference>
<evidence type="ECO:0000313" key="4">
    <source>
        <dbReference type="Proteomes" id="UP000656813"/>
    </source>
</evidence>
<evidence type="ECO:0000256" key="1">
    <source>
        <dbReference type="SAM" id="Phobius"/>
    </source>
</evidence>
<feature type="transmembrane region" description="Helical" evidence="1">
    <location>
        <begin position="12"/>
        <end position="32"/>
    </location>
</feature>
<comment type="caution">
    <text evidence="3">The sequence shown here is derived from an EMBL/GenBank/DDBJ whole genome shotgun (WGS) entry which is preliminary data.</text>
</comment>
<dbReference type="SUPFAM" id="SSF52266">
    <property type="entry name" value="SGNH hydrolase"/>
    <property type="match status" value="1"/>
</dbReference>
<keyword evidence="4" id="KW-1185">Reference proteome</keyword>
<dbReference type="InterPro" id="IPR036514">
    <property type="entry name" value="SGNH_hydro_sf"/>
</dbReference>
<dbReference type="RefSeq" id="WP_188497062.1">
    <property type="nucleotide sequence ID" value="NZ_BMFV01000011.1"/>
</dbReference>
<dbReference type="CDD" id="cd04506">
    <property type="entry name" value="SGNH_hydrolase_YpmR_like"/>
    <property type="match status" value="1"/>
</dbReference>
<name>A0A8J3ELG0_9BACL</name>
<keyword evidence="1" id="KW-0472">Membrane</keyword>
<reference evidence="3" key="2">
    <citation type="submission" date="2020-09" db="EMBL/GenBank/DDBJ databases">
        <authorList>
            <person name="Sun Q."/>
            <person name="Zhou Y."/>
        </authorList>
    </citation>
    <scope>NUCLEOTIDE SEQUENCE</scope>
    <source>
        <strain evidence="3">CGMCC 1.12777</strain>
    </source>
</reference>
<evidence type="ECO:0000313" key="3">
    <source>
        <dbReference type="EMBL" id="GGH80858.1"/>
    </source>
</evidence>
<gene>
    <name evidence="3" type="primary">ypmR</name>
    <name evidence="3" type="ORF">GCM10007096_17890</name>
</gene>
<proteinExistence type="predicted"/>
<dbReference type="AlphaFoldDB" id="A0A8J3ELG0"/>
<reference evidence="3" key="1">
    <citation type="journal article" date="2014" name="Int. J. Syst. Evol. Microbiol.">
        <title>Complete genome sequence of Corynebacterium casei LMG S-19264T (=DSM 44701T), isolated from a smear-ripened cheese.</title>
        <authorList>
            <consortium name="US DOE Joint Genome Institute (JGI-PGF)"/>
            <person name="Walter F."/>
            <person name="Albersmeier A."/>
            <person name="Kalinowski J."/>
            <person name="Ruckert C."/>
        </authorList>
    </citation>
    <scope>NUCLEOTIDE SEQUENCE</scope>
    <source>
        <strain evidence="3">CGMCC 1.12777</strain>
    </source>
</reference>
<evidence type="ECO:0000259" key="2">
    <source>
        <dbReference type="Pfam" id="PF13472"/>
    </source>
</evidence>
<keyword evidence="1" id="KW-1133">Transmembrane helix</keyword>
<dbReference type="Pfam" id="PF13472">
    <property type="entry name" value="Lipase_GDSL_2"/>
    <property type="match status" value="1"/>
</dbReference>
<keyword evidence="1" id="KW-0812">Transmembrane</keyword>
<dbReference type="PANTHER" id="PTHR30383">
    <property type="entry name" value="THIOESTERASE 1/PROTEASE 1/LYSOPHOSPHOLIPASE L1"/>
    <property type="match status" value="1"/>
</dbReference>
<dbReference type="EMBL" id="BMFV01000011">
    <property type="protein sequence ID" value="GGH80858.1"/>
    <property type="molecule type" value="Genomic_DNA"/>
</dbReference>
<protein>
    <recommendedName>
        <fullName evidence="2">SGNH hydrolase-type esterase domain-containing protein</fullName>
    </recommendedName>
</protein>
<dbReference type="GO" id="GO:0004622">
    <property type="term" value="F:phosphatidylcholine lysophospholipase activity"/>
    <property type="evidence" value="ECO:0007669"/>
    <property type="project" value="TreeGrafter"/>
</dbReference>
<dbReference type="Gene3D" id="3.40.50.1110">
    <property type="entry name" value="SGNH hydrolase"/>
    <property type="match status" value="1"/>
</dbReference>
<sequence length="267" mass="30027">MEVVAFKRKKRWTVWGIFFLIIALVIGLSFVYHKQFAPYEGSPQNLKPFQSSLKLKQMSLNITAIGDSLTEGVGDPEDQGYAGLTAKALENSKDISTVDFKNHGIKGDTTNDLQKVLKDQDVQSDLANADLIFLTIGGNDLVGVVKKNILALDIDDFNEQRIAYTKNLNSILAEIRQDNPSATIYYMGLYNPFEDYLGGLNEQFKAIIDEWNSSSQTILNLYSHTVFVPTFDLFEGKGDQLLYTDHFHPNKAGYQLMADRLQALIEK</sequence>